<dbReference type="Pfam" id="PF20684">
    <property type="entry name" value="Fung_rhodopsin"/>
    <property type="match status" value="1"/>
</dbReference>
<gene>
    <name evidence="9" type="ORF">QBC33DRAFT_545022</name>
</gene>
<dbReference type="Proteomes" id="UP001244011">
    <property type="component" value="Unassembled WGS sequence"/>
</dbReference>
<sequence>MSAVDFSQLTPEMLDAMLDMPVMAPPDNEVSNFINPPNQNGMAVAVITVCMTVVVLCLAIRAYARLVLLKRVQVQEYLILTAFGCLVGWAYCTIKIVHSPGYYVHTWNVKLRQTVELGYLVHLAGIFYSVCLPLLKISIMVEWLGMFVSRGKRNWFFWVSWILISIQIAFAVGAVIALNLACIPTKKKWEFWVPGKCINAHTIETVSATFQLVSDCIVLILPQKAIWDLQMNWKKKVGVSVIFSLGVLACVSAAFRLAVTVQYAEAVDSIYNIGPVCFWAYAEMTCGFIVVCVPCVPKILLESGVWRKVKMGLGMSVTAGTAVNSKNQTGASTMRSKNMRSVNKSYLEIDDDTELKNLSSESTEHLRDPYATKPEKGIVRTTHVTITQNSDIPSGDETMYDHRQMQWR</sequence>
<name>A0AAJ0BVI9_9PEZI</name>
<organism evidence="9 10">
    <name type="scientific">Phialemonium atrogriseum</name>
    <dbReference type="NCBI Taxonomy" id="1093897"/>
    <lineage>
        <taxon>Eukaryota</taxon>
        <taxon>Fungi</taxon>
        <taxon>Dikarya</taxon>
        <taxon>Ascomycota</taxon>
        <taxon>Pezizomycotina</taxon>
        <taxon>Sordariomycetes</taxon>
        <taxon>Sordariomycetidae</taxon>
        <taxon>Cephalothecales</taxon>
        <taxon>Cephalothecaceae</taxon>
        <taxon>Phialemonium</taxon>
    </lineage>
</organism>
<dbReference type="PANTHER" id="PTHR33048:SF47">
    <property type="entry name" value="INTEGRAL MEMBRANE PROTEIN-RELATED"/>
    <property type="match status" value="1"/>
</dbReference>
<evidence type="ECO:0000256" key="7">
    <source>
        <dbReference type="SAM" id="Phobius"/>
    </source>
</evidence>
<evidence type="ECO:0000313" key="10">
    <source>
        <dbReference type="Proteomes" id="UP001244011"/>
    </source>
</evidence>
<evidence type="ECO:0000256" key="2">
    <source>
        <dbReference type="ARBA" id="ARBA00022692"/>
    </source>
</evidence>
<comment type="caution">
    <text evidence="9">The sequence shown here is derived from an EMBL/GenBank/DDBJ whole genome shotgun (WGS) entry which is preliminary data.</text>
</comment>
<keyword evidence="2 7" id="KW-0812">Transmembrane</keyword>
<dbReference type="PANTHER" id="PTHR33048">
    <property type="entry name" value="PTH11-LIKE INTEGRAL MEMBRANE PROTEIN (AFU_ORTHOLOGUE AFUA_5G11245)"/>
    <property type="match status" value="1"/>
</dbReference>
<protein>
    <recommendedName>
        <fullName evidence="8">Rhodopsin domain-containing protein</fullName>
    </recommendedName>
</protein>
<evidence type="ECO:0000256" key="1">
    <source>
        <dbReference type="ARBA" id="ARBA00004141"/>
    </source>
</evidence>
<evidence type="ECO:0000256" key="3">
    <source>
        <dbReference type="ARBA" id="ARBA00022989"/>
    </source>
</evidence>
<feature type="transmembrane region" description="Helical" evidence="7">
    <location>
        <begin position="155"/>
        <end position="178"/>
    </location>
</feature>
<dbReference type="InterPro" id="IPR049326">
    <property type="entry name" value="Rhodopsin_dom_fungi"/>
</dbReference>
<feature type="transmembrane region" description="Helical" evidence="7">
    <location>
        <begin position="76"/>
        <end position="97"/>
    </location>
</feature>
<dbReference type="GO" id="GO:0016020">
    <property type="term" value="C:membrane"/>
    <property type="evidence" value="ECO:0007669"/>
    <property type="project" value="UniProtKB-SubCell"/>
</dbReference>
<dbReference type="InterPro" id="IPR052337">
    <property type="entry name" value="SAT4-like"/>
</dbReference>
<dbReference type="EMBL" id="MU839016">
    <property type="protein sequence ID" value="KAK1765260.1"/>
    <property type="molecule type" value="Genomic_DNA"/>
</dbReference>
<dbReference type="GeneID" id="85311707"/>
<evidence type="ECO:0000259" key="8">
    <source>
        <dbReference type="Pfam" id="PF20684"/>
    </source>
</evidence>
<feature type="transmembrane region" description="Helical" evidence="7">
    <location>
        <begin position="42"/>
        <end position="64"/>
    </location>
</feature>
<comment type="subcellular location">
    <subcellularLocation>
        <location evidence="1">Membrane</location>
        <topology evidence="1">Multi-pass membrane protein</topology>
    </subcellularLocation>
</comment>
<accession>A0AAJ0BVI9</accession>
<feature type="transmembrane region" description="Helical" evidence="7">
    <location>
        <begin position="237"/>
        <end position="258"/>
    </location>
</feature>
<feature type="transmembrane region" description="Helical" evidence="7">
    <location>
        <begin position="117"/>
        <end position="135"/>
    </location>
</feature>
<evidence type="ECO:0000256" key="5">
    <source>
        <dbReference type="ARBA" id="ARBA00038359"/>
    </source>
</evidence>
<feature type="compositionally biased region" description="Basic and acidic residues" evidence="6">
    <location>
        <begin position="399"/>
        <end position="408"/>
    </location>
</feature>
<dbReference type="AlphaFoldDB" id="A0AAJ0BVI9"/>
<keyword evidence="10" id="KW-1185">Reference proteome</keyword>
<feature type="region of interest" description="Disordered" evidence="6">
    <location>
        <begin position="388"/>
        <end position="408"/>
    </location>
</feature>
<evidence type="ECO:0000256" key="4">
    <source>
        <dbReference type="ARBA" id="ARBA00023136"/>
    </source>
</evidence>
<feature type="domain" description="Rhodopsin" evidence="8">
    <location>
        <begin position="60"/>
        <end position="299"/>
    </location>
</feature>
<comment type="similarity">
    <text evidence="5">Belongs to the SAT4 family.</text>
</comment>
<feature type="transmembrane region" description="Helical" evidence="7">
    <location>
        <begin position="278"/>
        <end position="301"/>
    </location>
</feature>
<evidence type="ECO:0000313" key="9">
    <source>
        <dbReference type="EMBL" id="KAK1765260.1"/>
    </source>
</evidence>
<keyword evidence="4 7" id="KW-0472">Membrane</keyword>
<reference evidence="9" key="1">
    <citation type="submission" date="2023-06" db="EMBL/GenBank/DDBJ databases">
        <title>Genome-scale phylogeny and comparative genomics of the fungal order Sordariales.</title>
        <authorList>
            <consortium name="Lawrence Berkeley National Laboratory"/>
            <person name="Hensen N."/>
            <person name="Bonometti L."/>
            <person name="Westerberg I."/>
            <person name="Brannstrom I.O."/>
            <person name="Guillou S."/>
            <person name="Cros-Aarteil S."/>
            <person name="Calhoun S."/>
            <person name="Haridas S."/>
            <person name="Kuo A."/>
            <person name="Mondo S."/>
            <person name="Pangilinan J."/>
            <person name="Riley R."/>
            <person name="Labutti K."/>
            <person name="Andreopoulos B."/>
            <person name="Lipzen A."/>
            <person name="Chen C."/>
            <person name="Yanf M."/>
            <person name="Daum C."/>
            <person name="Ng V."/>
            <person name="Clum A."/>
            <person name="Steindorff A."/>
            <person name="Ohm R."/>
            <person name="Martin F."/>
            <person name="Silar P."/>
            <person name="Natvig D."/>
            <person name="Lalanne C."/>
            <person name="Gautier V."/>
            <person name="Ament-Velasquez S.L."/>
            <person name="Kruys A."/>
            <person name="Hutchinson M.I."/>
            <person name="Powell A.J."/>
            <person name="Barry K."/>
            <person name="Miller A.N."/>
            <person name="Grigoriev I.V."/>
            <person name="Debuchy R."/>
            <person name="Gladieux P."/>
            <person name="Thoren M.H."/>
            <person name="Johannesson H."/>
        </authorList>
    </citation>
    <scope>NUCLEOTIDE SEQUENCE</scope>
    <source>
        <strain evidence="9">8032-3</strain>
    </source>
</reference>
<keyword evidence="3 7" id="KW-1133">Transmembrane helix</keyword>
<evidence type="ECO:0000256" key="6">
    <source>
        <dbReference type="SAM" id="MobiDB-lite"/>
    </source>
</evidence>
<dbReference type="RefSeq" id="XP_060281473.1">
    <property type="nucleotide sequence ID" value="XM_060428520.1"/>
</dbReference>
<proteinExistence type="inferred from homology"/>